<evidence type="ECO:0000313" key="11">
    <source>
        <dbReference type="Proteomes" id="UP000076577"/>
    </source>
</evidence>
<accession>A0A165SX08</accession>
<comment type="subcellular location">
    <subcellularLocation>
        <location evidence="1">Cell outer membrane</location>
    </subcellularLocation>
</comment>
<dbReference type="Pfam" id="PF02321">
    <property type="entry name" value="OEP"/>
    <property type="match status" value="2"/>
</dbReference>
<dbReference type="PATRIC" id="fig|989403.3.peg.5119"/>
<keyword evidence="7" id="KW-0998">Cell outer membrane</keyword>
<comment type="similarity">
    <text evidence="2">Belongs to the outer membrane factor (OMF) (TC 1.B.17) family.</text>
</comment>
<feature type="coiled-coil region" evidence="8">
    <location>
        <begin position="314"/>
        <end position="341"/>
    </location>
</feature>
<dbReference type="GO" id="GO:0015288">
    <property type="term" value="F:porin activity"/>
    <property type="evidence" value="ECO:0007669"/>
    <property type="project" value="TreeGrafter"/>
</dbReference>
<dbReference type="PANTHER" id="PTHR30026:SF22">
    <property type="entry name" value="OUTER MEMBRANE EFFLUX PROTEIN"/>
    <property type="match status" value="1"/>
</dbReference>
<keyword evidence="4" id="KW-1134">Transmembrane beta strand</keyword>
<dbReference type="GO" id="GO:0009279">
    <property type="term" value="C:cell outer membrane"/>
    <property type="evidence" value="ECO:0007669"/>
    <property type="project" value="UniProtKB-SubCell"/>
</dbReference>
<keyword evidence="11" id="KW-1185">Reference proteome</keyword>
<reference evidence="10 11" key="1">
    <citation type="journal article" date="2016" name="Front. Microbiol.">
        <title>Comparative Genomic Analysis Reveals a Diverse Repertoire of Genes Involved in Prokaryote-Eukaryote Interactions within the Pseudovibrio Genus.</title>
        <authorList>
            <person name="Romano S."/>
            <person name="Fernandez-Guerra A."/>
            <person name="Reen F.J."/>
            <person name="Glockner F.O."/>
            <person name="Crowley S.P."/>
            <person name="O'Sullivan O."/>
            <person name="Cotter P.D."/>
            <person name="Adams C."/>
            <person name="Dobson A.D."/>
            <person name="O'Gara F."/>
        </authorList>
    </citation>
    <scope>NUCLEOTIDE SEQUENCE [LARGE SCALE GENOMIC DNA]</scope>
    <source>
        <strain evidence="10 11">Ad2</strain>
    </source>
</reference>
<gene>
    <name evidence="10" type="primary">bepC_3</name>
    <name evidence="10" type="ORF">PsAD2_04679</name>
</gene>
<evidence type="ECO:0000256" key="3">
    <source>
        <dbReference type="ARBA" id="ARBA00022448"/>
    </source>
</evidence>
<dbReference type="InterPro" id="IPR003423">
    <property type="entry name" value="OMP_efflux"/>
</dbReference>
<comment type="caution">
    <text evidence="10">The sequence shown here is derived from an EMBL/GenBank/DDBJ whole genome shotgun (WGS) entry which is preliminary data.</text>
</comment>
<dbReference type="InterPro" id="IPR051906">
    <property type="entry name" value="TolC-like"/>
</dbReference>
<dbReference type="Proteomes" id="UP000076577">
    <property type="component" value="Unassembled WGS sequence"/>
</dbReference>
<dbReference type="GO" id="GO:1990281">
    <property type="term" value="C:efflux pump complex"/>
    <property type="evidence" value="ECO:0007669"/>
    <property type="project" value="TreeGrafter"/>
</dbReference>
<keyword evidence="8" id="KW-0175">Coiled coil</keyword>
<dbReference type="RefSeq" id="WP_068011245.1">
    <property type="nucleotide sequence ID" value="NZ_FOFM01000004.1"/>
</dbReference>
<evidence type="ECO:0000256" key="1">
    <source>
        <dbReference type="ARBA" id="ARBA00004442"/>
    </source>
</evidence>
<keyword evidence="3" id="KW-0813">Transport</keyword>
<dbReference type="SUPFAM" id="SSF56954">
    <property type="entry name" value="Outer membrane efflux proteins (OEP)"/>
    <property type="match status" value="1"/>
</dbReference>
<sequence>MRLLGCSFACFVGVLVSSSAQCASLKEAVETAVLTSPDIVEAAASRRVRDRDLRASQSAFLPKLSINASFGAERLRKVQFNDNEYWRAAKQVSIEAEQLLFDGFGSVNDIYRQSARVEGAALRVLEKSEMIALDAIEAYIDVLRHQKLLKRSLENTALHQQLAEQVKERYVGGAISVSDLAQVQERVAATRVITAGVRKSLLDAMAKYRRVIGVAPSDLSAVPAAEAGAANSLSAALTLSRKNNPMILSARADSDAAGYSVKQAKSPFLPRITMTGFANFGDDMNGYEGRSDDYRVMFRMKWNLFNGGYDKAMRGRAVEQLAETQARVDRVRRQTDEAVEQGWASVQTTQERITALRQVVSANERVVDGYRQEYNIGRRSLLDVLNAENALFGSQVDLISAQYILKFSTYQLQGSMGQLLAGFDITPPLESRADPHREVSILPAAAGFTLEPLR</sequence>
<dbReference type="PANTHER" id="PTHR30026">
    <property type="entry name" value="OUTER MEMBRANE PROTEIN TOLC"/>
    <property type="match status" value="1"/>
</dbReference>
<dbReference type="NCBIfam" id="TIGR01844">
    <property type="entry name" value="type_I_sec_TolC"/>
    <property type="match status" value="1"/>
</dbReference>
<evidence type="ECO:0000256" key="6">
    <source>
        <dbReference type="ARBA" id="ARBA00023136"/>
    </source>
</evidence>
<dbReference type="AlphaFoldDB" id="A0A165SX08"/>
<dbReference type="GO" id="GO:0015562">
    <property type="term" value="F:efflux transmembrane transporter activity"/>
    <property type="evidence" value="ECO:0007669"/>
    <property type="project" value="InterPro"/>
</dbReference>
<dbReference type="OrthoDB" id="9814637at2"/>
<evidence type="ECO:0000256" key="5">
    <source>
        <dbReference type="ARBA" id="ARBA00022692"/>
    </source>
</evidence>
<evidence type="ECO:0000256" key="2">
    <source>
        <dbReference type="ARBA" id="ARBA00007613"/>
    </source>
</evidence>
<protein>
    <submittedName>
        <fullName evidence="10">Outer membrane efflux protein BepC</fullName>
    </submittedName>
</protein>
<evidence type="ECO:0000256" key="7">
    <source>
        <dbReference type="ARBA" id="ARBA00023237"/>
    </source>
</evidence>
<dbReference type="STRING" id="989403.SAMN05421798_10429"/>
<evidence type="ECO:0000256" key="4">
    <source>
        <dbReference type="ARBA" id="ARBA00022452"/>
    </source>
</evidence>
<keyword evidence="5" id="KW-0812">Transmembrane</keyword>
<name>A0A165SX08_9HYPH</name>
<keyword evidence="9" id="KW-0732">Signal</keyword>
<evidence type="ECO:0000256" key="9">
    <source>
        <dbReference type="SAM" id="SignalP"/>
    </source>
</evidence>
<feature type="chain" id="PRO_5007866720" evidence="9">
    <location>
        <begin position="23"/>
        <end position="454"/>
    </location>
</feature>
<dbReference type="InterPro" id="IPR010130">
    <property type="entry name" value="T1SS_OMP_TolC"/>
</dbReference>
<evidence type="ECO:0000256" key="8">
    <source>
        <dbReference type="SAM" id="Coils"/>
    </source>
</evidence>
<proteinExistence type="inferred from homology"/>
<evidence type="ECO:0000313" key="10">
    <source>
        <dbReference type="EMBL" id="KZL04595.1"/>
    </source>
</evidence>
<dbReference type="Gene3D" id="1.20.1600.10">
    <property type="entry name" value="Outer membrane efflux proteins (OEP)"/>
    <property type="match status" value="1"/>
</dbReference>
<feature type="signal peptide" evidence="9">
    <location>
        <begin position="1"/>
        <end position="22"/>
    </location>
</feature>
<dbReference type="EMBL" id="LMCB01000161">
    <property type="protein sequence ID" value="KZL04595.1"/>
    <property type="molecule type" value="Genomic_DNA"/>
</dbReference>
<organism evidence="10 11">
    <name type="scientific">Pseudovibrio axinellae</name>
    <dbReference type="NCBI Taxonomy" id="989403"/>
    <lineage>
        <taxon>Bacteria</taxon>
        <taxon>Pseudomonadati</taxon>
        <taxon>Pseudomonadota</taxon>
        <taxon>Alphaproteobacteria</taxon>
        <taxon>Hyphomicrobiales</taxon>
        <taxon>Stappiaceae</taxon>
        <taxon>Pseudovibrio</taxon>
    </lineage>
</organism>
<keyword evidence="6" id="KW-0472">Membrane</keyword>